<gene>
    <name evidence="1" type="ORF">LZ012_02535</name>
</gene>
<organism evidence="1 2">
    <name type="scientific">Dechloromonas hankyongensis</name>
    <dbReference type="NCBI Taxonomy" id="2908002"/>
    <lineage>
        <taxon>Bacteria</taxon>
        <taxon>Pseudomonadati</taxon>
        <taxon>Pseudomonadota</taxon>
        <taxon>Betaproteobacteria</taxon>
        <taxon>Rhodocyclales</taxon>
        <taxon>Azonexaceae</taxon>
        <taxon>Dechloromonas</taxon>
    </lineage>
</organism>
<protein>
    <submittedName>
        <fullName evidence="1">Uncharacterized protein</fullName>
    </submittedName>
</protein>
<evidence type="ECO:0000313" key="1">
    <source>
        <dbReference type="EMBL" id="MCG2575869.1"/>
    </source>
</evidence>
<accession>A0ABS9JY90</accession>
<proteinExistence type="predicted"/>
<dbReference type="Proteomes" id="UP001165384">
    <property type="component" value="Unassembled WGS sequence"/>
</dbReference>
<comment type="caution">
    <text evidence="1">The sequence shown here is derived from an EMBL/GenBank/DDBJ whole genome shotgun (WGS) entry which is preliminary data.</text>
</comment>
<keyword evidence="2" id="KW-1185">Reference proteome</keyword>
<name>A0ABS9JY90_9RHOO</name>
<reference evidence="1" key="1">
    <citation type="submission" date="2022-01" db="EMBL/GenBank/DDBJ databases">
        <authorList>
            <person name="Jo J.-H."/>
            <person name="Im W.-T."/>
        </authorList>
    </citation>
    <scope>NUCLEOTIDE SEQUENCE</scope>
    <source>
        <strain evidence="1">XY25</strain>
    </source>
</reference>
<evidence type="ECO:0000313" key="2">
    <source>
        <dbReference type="Proteomes" id="UP001165384"/>
    </source>
</evidence>
<dbReference type="EMBL" id="JAKLTN010000001">
    <property type="protein sequence ID" value="MCG2575869.1"/>
    <property type="molecule type" value="Genomic_DNA"/>
</dbReference>
<dbReference type="RefSeq" id="WP_275707234.1">
    <property type="nucleotide sequence ID" value="NZ_JAKLTN010000001.1"/>
</dbReference>
<sequence>MLHDRCPECGAPIIYFRNDLGLRKDGQLGNHTLCWRCGFDYRRAPVYGADWLDAETYIALRSLLTFIDGGIAVAGQHYHQYAHLWLQVLHRLCEILASSGQSRRSDKLQAVVSQATKLVLPRVQVSAKFESLGLRDRHRLLLSALWMLMDYPNRFIRICREAGLGRSLVLGDLCEVPYWFDQVLKQDLDRSRYAPNAAEIRQVANYLARQGKTVSQASIQQAIGRRGEHAMSGYKMERGSPWPRNDDEFDSVLAALAVRIQSLEVGSVRRLLSERDRMIFLTMKVMGWSASKVLGISLDEIKPILAPRSTVLPPVLKGHLVWYLITTRRALVRGQPRTAFFVGSSEDGIGVENLAQKARRLLRAYP</sequence>